<protein>
    <submittedName>
        <fullName evidence="2">Uncharacterized protein</fullName>
    </submittedName>
</protein>
<reference evidence="3" key="1">
    <citation type="submission" date="2016-09" db="EMBL/GenBank/DDBJ databases">
        <authorList>
            <person name="Varghese N."/>
            <person name="Submissions S."/>
        </authorList>
    </citation>
    <scope>NUCLEOTIDE SEQUENCE [LARGE SCALE GENOMIC DNA]</scope>
    <source>
        <strain evidence="3">ANC 3699</strain>
    </source>
</reference>
<name>A0A1G6NNN0_9GAMM</name>
<evidence type="ECO:0000313" key="2">
    <source>
        <dbReference type="EMBL" id="SDC69261.1"/>
    </source>
</evidence>
<evidence type="ECO:0000256" key="1">
    <source>
        <dbReference type="SAM" id="SignalP"/>
    </source>
</evidence>
<proteinExistence type="predicted"/>
<gene>
    <name evidence="2" type="ORF">SAMN05421749_11052</name>
</gene>
<evidence type="ECO:0000313" key="3">
    <source>
        <dbReference type="Proteomes" id="UP000242317"/>
    </source>
</evidence>
<sequence>MKKSSIFKKSTWSKFYILTVSASMLLAVSSLGLAIDQDAEIRQACEKIPSLKQQGAKFYQQKNYT</sequence>
<accession>A0A1G6NNN0</accession>
<organism evidence="2 3">
    <name type="scientific">Acinetobacter marinus</name>
    <dbReference type="NCBI Taxonomy" id="281375"/>
    <lineage>
        <taxon>Bacteria</taxon>
        <taxon>Pseudomonadati</taxon>
        <taxon>Pseudomonadota</taxon>
        <taxon>Gammaproteobacteria</taxon>
        <taxon>Moraxellales</taxon>
        <taxon>Moraxellaceae</taxon>
        <taxon>Acinetobacter</taxon>
    </lineage>
</organism>
<keyword evidence="1" id="KW-0732">Signal</keyword>
<dbReference type="AlphaFoldDB" id="A0A1G6NNN0"/>
<keyword evidence="3" id="KW-1185">Reference proteome</keyword>
<dbReference type="Proteomes" id="UP000242317">
    <property type="component" value="Unassembled WGS sequence"/>
</dbReference>
<dbReference type="EMBL" id="FMYK01000010">
    <property type="protein sequence ID" value="SDC69261.1"/>
    <property type="molecule type" value="Genomic_DNA"/>
</dbReference>
<feature type="chain" id="PRO_5017433647" evidence="1">
    <location>
        <begin position="35"/>
        <end position="65"/>
    </location>
</feature>
<feature type="signal peptide" evidence="1">
    <location>
        <begin position="1"/>
        <end position="34"/>
    </location>
</feature>